<evidence type="ECO:0000259" key="7">
    <source>
        <dbReference type="Pfam" id="PF06271"/>
    </source>
</evidence>
<dbReference type="EMBL" id="SELH01000013">
    <property type="protein sequence ID" value="TWP29887.1"/>
    <property type="molecule type" value="Genomic_DNA"/>
</dbReference>
<comment type="caution">
    <text evidence="8">The sequence shown here is derived from an EMBL/GenBank/DDBJ whole genome shotgun (WGS) entry which is preliminary data.</text>
</comment>
<reference evidence="8 9" key="1">
    <citation type="submission" date="2019-02" db="EMBL/GenBank/DDBJ databases">
        <title>Apibacter muscae sp. nov.: a novel member of the house fly microbiota.</title>
        <authorList>
            <person name="Park R."/>
        </authorList>
    </citation>
    <scope>NUCLEOTIDE SEQUENCE [LARGE SCALE GENOMIC DNA]</scope>
    <source>
        <strain evidence="8 9">AL1</strain>
    </source>
</reference>
<evidence type="ECO:0000256" key="3">
    <source>
        <dbReference type="ARBA" id="ARBA00022692"/>
    </source>
</evidence>
<organism evidence="8 9">
    <name type="scientific">Apibacter muscae</name>
    <dbReference type="NCBI Taxonomy" id="2509004"/>
    <lineage>
        <taxon>Bacteria</taxon>
        <taxon>Pseudomonadati</taxon>
        <taxon>Bacteroidota</taxon>
        <taxon>Flavobacteriia</taxon>
        <taxon>Flavobacteriales</taxon>
        <taxon>Weeksellaceae</taxon>
        <taxon>Apibacter</taxon>
    </lineage>
</organism>
<comment type="subcellular location">
    <subcellularLocation>
        <location evidence="1">Cell membrane</location>
        <topology evidence="1">Multi-pass membrane protein</topology>
    </subcellularLocation>
</comment>
<dbReference type="AlphaFoldDB" id="A0A563DIC4"/>
<keyword evidence="5 6" id="KW-0472">Membrane</keyword>
<sequence>MDKFEIIKKNKAPKDLRFANYLIDNFIFLLLYIFIGVLFFIKDEMYMNSIFYNNEIVIGFYYVLYMFLLEVLFKGRSLGKFITRTKVITLHGGVPTKRQYLVRSLIRIIPFEPFSFFREVGGSHDLWTNTRVVKAQSFDQDIEYFISIDSIGEKKHQRDSL</sequence>
<keyword evidence="3 6" id="KW-0812">Transmembrane</keyword>
<dbReference type="Proteomes" id="UP000319499">
    <property type="component" value="Unassembled WGS sequence"/>
</dbReference>
<protein>
    <submittedName>
        <fullName evidence="8">RDD family protein</fullName>
    </submittedName>
</protein>
<dbReference type="PANTHER" id="PTHR36115">
    <property type="entry name" value="PROLINE-RICH ANTIGEN HOMOLOG-RELATED"/>
    <property type="match status" value="1"/>
</dbReference>
<dbReference type="Pfam" id="PF06271">
    <property type="entry name" value="RDD"/>
    <property type="match status" value="1"/>
</dbReference>
<evidence type="ECO:0000256" key="4">
    <source>
        <dbReference type="ARBA" id="ARBA00022989"/>
    </source>
</evidence>
<evidence type="ECO:0000313" key="9">
    <source>
        <dbReference type="Proteomes" id="UP000319499"/>
    </source>
</evidence>
<evidence type="ECO:0000256" key="1">
    <source>
        <dbReference type="ARBA" id="ARBA00004651"/>
    </source>
</evidence>
<evidence type="ECO:0000256" key="5">
    <source>
        <dbReference type="ARBA" id="ARBA00023136"/>
    </source>
</evidence>
<dbReference type="RefSeq" id="WP_146291691.1">
    <property type="nucleotide sequence ID" value="NZ_SELH01000013.1"/>
</dbReference>
<feature type="transmembrane region" description="Helical" evidence="6">
    <location>
        <begin position="56"/>
        <end position="73"/>
    </location>
</feature>
<evidence type="ECO:0000256" key="2">
    <source>
        <dbReference type="ARBA" id="ARBA00022475"/>
    </source>
</evidence>
<dbReference type="InterPro" id="IPR051791">
    <property type="entry name" value="Pra-immunoreactive"/>
</dbReference>
<dbReference type="GO" id="GO:0005886">
    <property type="term" value="C:plasma membrane"/>
    <property type="evidence" value="ECO:0007669"/>
    <property type="project" value="UniProtKB-SubCell"/>
</dbReference>
<dbReference type="InterPro" id="IPR010432">
    <property type="entry name" value="RDD"/>
</dbReference>
<dbReference type="PANTHER" id="PTHR36115:SF4">
    <property type="entry name" value="MEMBRANE PROTEIN"/>
    <property type="match status" value="1"/>
</dbReference>
<proteinExistence type="predicted"/>
<feature type="domain" description="RDD" evidence="7">
    <location>
        <begin position="17"/>
        <end position="117"/>
    </location>
</feature>
<keyword evidence="4 6" id="KW-1133">Transmembrane helix</keyword>
<feature type="transmembrane region" description="Helical" evidence="6">
    <location>
        <begin position="21"/>
        <end position="41"/>
    </location>
</feature>
<keyword evidence="9" id="KW-1185">Reference proteome</keyword>
<evidence type="ECO:0000313" key="8">
    <source>
        <dbReference type="EMBL" id="TWP29887.1"/>
    </source>
</evidence>
<gene>
    <name evidence="8" type="ORF">ETU09_02585</name>
</gene>
<evidence type="ECO:0000256" key="6">
    <source>
        <dbReference type="SAM" id="Phobius"/>
    </source>
</evidence>
<accession>A0A563DIC4</accession>
<name>A0A563DIC4_9FLAO</name>
<keyword evidence="2" id="KW-1003">Cell membrane</keyword>
<dbReference type="OrthoDB" id="762068at2"/>